<feature type="transmembrane region" description="Helical" evidence="5">
    <location>
        <begin position="205"/>
        <end position="227"/>
    </location>
</feature>
<feature type="transmembrane region" description="Helical" evidence="5">
    <location>
        <begin position="381"/>
        <end position="399"/>
    </location>
</feature>
<evidence type="ECO:0000313" key="8">
    <source>
        <dbReference type="Proteomes" id="UP000239800"/>
    </source>
</evidence>
<feature type="transmembrane region" description="Helical" evidence="5">
    <location>
        <begin position="132"/>
        <end position="154"/>
    </location>
</feature>
<feature type="transmembrane region" description="Helical" evidence="5">
    <location>
        <begin position="287"/>
        <end position="309"/>
    </location>
</feature>
<dbReference type="Pfam" id="PF04932">
    <property type="entry name" value="Wzy_C"/>
    <property type="match status" value="1"/>
</dbReference>
<protein>
    <recommendedName>
        <fullName evidence="6">O-antigen ligase-related domain-containing protein</fullName>
    </recommendedName>
</protein>
<feature type="transmembrane region" description="Helical" evidence="5">
    <location>
        <begin position="411"/>
        <end position="440"/>
    </location>
</feature>
<feature type="transmembrane region" description="Helical" evidence="5">
    <location>
        <begin position="166"/>
        <end position="185"/>
    </location>
</feature>
<feature type="transmembrane region" description="Helical" evidence="5">
    <location>
        <begin position="35"/>
        <end position="51"/>
    </location>
</feature>
<evidence type="ECO:0000256" key="4">
    <source>
        <dbReference type="ARBA" id="ARBA00023136"/>
    </source>
</evidence>
<keyword evidence="8" id="KW-1185">Reference proteome</keyword>
<dbReference type="InterPro" id="IPR007016">
    <property type="entry name" value="O-antigen_ligase-rel_domated"/>
</dbReference>
<accession>A0A2S7KMN4</accession>
<dbReference type="EMBL" id="MQUB01000001">
    <property type="protein sequence ID" value="PQB03895.1"/>
    <property type="molecule type" value="Genomic_DNA"/>
</dbReference>
<evidence type="ECO:0000256" key="2">
    <source>
        <dbReference type="ARBA" id="ARBA00022692"/>
    </source>
</evidence>
<keyword evidence="4 5" id="KW-0472">Membrane</keyword>
<dbReference type="PANTHER" id="PTHR37422:SF13">
    <property type="entry name" value="LIPOPOLYSACCHARIDE BIOSYNTHESIS PROTEIN PA4999-RELATED"/>
    <property type="match status" value="1"/>
</dbReference>
<feature type="transmembrane region" description="Helical" evidence="5">
    <location>
        <begin position="248"/>
        <end position="272"/>
    </location>
</feature>
<evidence type="ECO:0000259" key="6">
    <source>
        <dbReference type="Pfam" id="PF04932"/>
    </source>
</evidence>
<keyword evidence="2 5" id="KW-0812">Transmembrane</keyword>
<keyword evidence="3 5" id="KW-1133">Transmembrane helix</keyword>
<feature type="transmembrane region" description="Helical" evidence="5">
    <location>
        <begin position="108"/>
        <end position="126"/>
    </location>
</feature>
<sequence>MAKVLKYKITPHIQLILFHLGLGLGIYSFRSFSKLYLALVVLYFLLIVFIRGNRKDEVLYAAAYITGFEVFSRMTGGAITYEFAKYAVIMFLGVGMFYRGFHRGSWPFVLFLLLLFPGIILSAINLNYGSELFKAISFNLSGPTCLAISALYCYQRKVPWRRMVEILTYIVYPLIGMTVYLFLYTPDLRDVLTSTESNFQASGGFGPNQVATVLGLGMFVLFTRLLIINHRFLNLIDLALLGFLSYRAIVTFSRGGVLTAAVCAGIFLIIYFVRASTKDKAVTIPKLSLIGGLLVITWLASSFFTGGFIDKRYLNQDAAGREQEDLSTGRLELINSELEEFYAYPLTGIGVGKMKEVRQERTGKTSATHNEISRLLSEHGLPGLLGLFVLVFTPAVLFLKDGSNPYLLPFIAFWFLTINHSSMRIAAPAFVYGLALLSLYREKKATLHRQPISGQG</sequence>
<gene>
    <name evidence="7" type="ORF">BST85_02465</name>
</gene>
<evidence type="ECO:0000256" key="3">
    <source>
        <dbReference type="ARBA" id="ARBA00022989"/>
    </source>
</evidence>
<feature type="transmembrane region" description="Helical" evidence="5">
    <location>
        <begin position="83"/>
        <end position="101"/>
    </location>
</feature>
<proteinExistence type="predicted"/>
<evidence type="ECO:0000256" key="1">
    <source>
        <dbReference type="ARBA" id="ARBA00004141"/>
    </source>
</evidence>
<dbReference type="OrthoDB" id="1118890at2"/>
<dbReference type="Proteomes" id="UP000239800">
    <property type="component" value="Unassembled WGS sequence"/>
</dbReference>
<feature type="domain" description="O-antigen ligase-related" evidence="6">
    <location>
        <begin position="241"/>
        <end position="387"/>
    </location>
</feature>
<reference evidence="7 8" key="1">
    <citation type="submission" date="2016-11" db="EMBL/GenBank/DDBJ databases">
        <title>Trade-off between light-utilization and light-protection in marine flavobacteria.</title>
        <authorList>
            <person name="Kumagai Y."/>
        </authorList>
    </citation>
    <scope>NUCLEOTIDE SEQUENCE [LARGE SCALE GENOMIC DNA]</scope>
    <source>
        <strain evidence="7 8">NBRC 107741</strain>
    </source>
</reference>
<feature type="transmembrane region" description="Helical" evidence="5">
    <location>
        <begin position="12"/>
        <end position="29"/>
    </location>
</feature>
<comment type="caution">
    <text evidence="7">The sequence shown here is derived from an EMBL/GenBank/DDBJ whole genome shotgun (WGS) entry which is preliminary data.</text>
</comment>
<organism evidence="7 8">
    <name type="scientific">Aureitalea marina</name>
    <dbReference type="NCBI Taxonomy" id="930804"/>
    <lineage>
        <taxon>Bacteria</taxon>
        <taxon>Pseudomonadati</taxon>
        <taxon>Bacteroidota</taxon>
        <taxon>Flavobacteriia</taxon>
        <taxon>Flavobacteriales</taxon>
        <taxon>Flavobacteriaceae</taxon>
        <taxon>Aureitalea</taxon>
    </lineage>
</organism>
<name>A0A2S7KMN4_9FLAO</name>
<dbReference type="PANTHER" id="PTHR37422">
    <property type="entry name" value="TEICHURONIC ACID BIOSYNTHESIS PROTEIN TUAE"/>
    <property type="match status" value="1"/>
</dbReference>
<dbReference type="InterPro" id="IPR051533">
    <property type="entry name" value="WaaL-like"/>
</dbReference>
<evidence type="ECO:0000313" key="7">
    <source>
        <dbReference type="EMBL" id="PQB03895.1"/>
    </source>
</evidence>
<dbReference type="AlphaFoldDB" id="A0A2S7KMN4"/>
<comment type="subcellular location">
    <subcellularLocation>
        <location evidence="1">Membrane</location>
        <topology evidence="1">Multi-pass membrane protein</topology>
    </subcellularLocation>
</comment>
<evidence type="ECO:0000256" key="5">
    <source>
        <dbReference type="SAM" id="Phobius"/>
    </source>
</evidence>
<dbReference type="GO" id="GO:0016020">
    <property type="term" value="C:membrane"/>
    <property type="evidence" value="ECO:0007669"/>
    <property type="project" value="UniProtKB-SubCell"/>
</dbReference>